<sequence length="404" mass="48633">MTINKETIERYQQEHPHKKKGKYKFKCAYRSNESEFKCIYYIIDDTLRTAEIFVDINITDEIDVKFSEKISQDEKDCIIDNILDLILLREQYPSLLHYSLYSQYIESSDRETFSLLPMDYMDILGYIKYHQGISQKTIDLFYDIFMPAINRLKDDKKYKNYLASIVLLFNTINYTYEWNSSHTNYLDSEYQYHLYYLRVILKDFYSLIDDFYEAASDETFMIIENLCLNPRFALFIMVDYIKNLLKPSENQDALYQMLKNKYHFSDDKEDKNYNLIYAYLSAIYRQNHEKYRITVKEILREVIKVGITYVNYDLDLALGNAFLKSEGHELLIDIFEEDYNTFLFNVFTIESLPEELKNEVREKLCQAVVFFAGRMDNEKFRMSSLEQITNINRLLLDNYRGWYQ</sequence>
<reference evidence="1 2" key="1">
    <citation type="submission" date="2013-02" db="EMBL/GenBank/DDBJ databases">
        <title>The Genome Sequence of Lactobacillus catenaformis F0143.</title>
        <authorList>
            <consortium name="The Broad Institute Genome Sequencing Platform"/>
            <person name="Earl A."/>
            <person name="Ward D."/>
            <person name="Feldgarden M."/>
            <person name="Gevers D."/>
            <person name="Izard J."/>
            <person name="Blanton J.M."/>
            <person name="Mathney J."/>
            <person name="Dewhirst F.E."/>
            <person name="Young S.K."/>
            <person name="Zeng Q."/>
            <person name="Gargeya S."/>
            <person name="Fitzgerald M."/>
            <person name="Haas B."/>
            <person name="Abouelleil A."/>
            <person name="Alvarado L."/>
            <person name="Arachchi H.M."/>
            <person name="Berlin A."/>
            <person name="Chapman S.B."/>
            <person name="Gearin G."/>
            <person name="Goldberg J."/>
            <person name="Griggs A."/>
            <person name="Gujja S."/>
            <person name="Hansen M."/>
            <person name="Heiman D."/>
            <person name="Howarth C."/>
            <person name="Larimer J."/>
            <person name="Lui A."/>
            <person name="MacDonald P.J.P."/>
            <person name="McCowen C."/>
            <person name="Montmayeur A."/>
            <person name="Murphy C."/>
            <person name="Neiman D."/>
            <person name="Pearson M."/>
            <person name="Priest M."/>
            <person name="Roberts A."/>
            <person name="Saif S."/>
            <person name="Shea T."/>
            <person name="Sisk P."/>
            <person name="Stolte C."/>
            <person name="Sykes S."/>
            <person name="Wortman J."/>
            <person name="Nusbaum C."/>
            <person name="Birren B."/>
        </authorList>
    </citation>
    <scope>NUCLEOTIDE SEQUENCE [LARGE SCALE GENOMIC DNA]</scope>
    <source>
        <strain evidence="1 2">OT 569</strain>
    </source>
</reference>
<dbReference type="OrthoDB" id="1648940at2"/>
<dbReference type="Proteomes" id="UP000011758">
    <property type="component" value="Unassembled WGS sequence"/>
</dbReference>
<comment type="caution">
    <text evidence="1">The sequence shown here is derived from an EMBL/GenBank/DDBJ whole genome shotgun (WGS) entry which is preliminary data.</text>
</comment>
<proteinExistence type="predicted"/>
<dbReference type="BioCyc" id="ECAT999415-HMP:GTTI-290-MONOMER"/>
<gene>
    <name evidence="1" type="ORF">HMPREF9943_00280</name>
</gene>
<keyword evidence="2" id="KW-1185">Reference proteome</keyword>
<evidence type="ECO:0000313" key="1">
    <source>
        <dbReference type="EMBL" id="EMD17493.1"/>
    </source>
</evidence>
<dbReference type="EMBL" id="AGEJ01000005">
    <property type="protein sequence ID" value="EMD17493.1"/>
    <property type="molecule type" value="Genomic_DNA"/>
</dbReference>
<dbReference type="STRING" id="999415.HMPREF9943_00280"/>
<name>M2NH05_9FIRM</name>
<dbReference type="AlphaFoldDB" id="M2NH05"/>
<evidence type="ECO:0000313" key="2">
    <source>
        <dbReference type="Proteomes" id="UP000011758"/>
    </source>
</evidence>
<protein>
    <submittedName>
        <fullName evidence="1">Uncharacterized protein</fullName>
    </submittedName>
</protein>
<organism evidence="1 2">
    <name type="scientific">Eggerthia catenaformis OT 569 = DSM 20559</name>
    <dbReference type="NCBI Taxonomy" id="999415"/>
    <lineage>
        <taxon>Bacteria</taxon>
        <taxon>Bacillati</taxon>
        <taxon>Bacillota</taxon>
        <taxon>Erysipelotrichia</taxon>
        <taxon>Erysipelotrichales</taxon>
        <taxon>Coprobacillaceae</taxon>
        <taxon>Eggerthia</taxon>
    </lineage>
</organism>
<dbReference type="eggNOG" id="ENOG502Z8CI">
    <property type="taxonomic scope" value="Bacteria"/>
</dbReference>
<dbReference type="RefSeq" id="WP_004801355.1">
    <property type="nucleotide sequence ID" value="NZ_KB446646.1"/>
</dbReference>
<accession>M2NH05</accession>